<accession>A0A1Q8SWJ7</accession>
<dbReference type="HAMAP" id="MF_00925">
    <property type="entry name" value="OM_assembly_BamE"/>
    <property type="match status" value="1"/>
</dbReference>
<dbReference type="GO" id="GO:1990063">
    <property type="term" value="C:Bam protein complex"/>
    <property type="evidence" value="ECO:0007669"/>
    <property type="project" value="TreeGrafter"/>
</dbReference>
<dbReference type="PROSITE" id="PS51257">
    <property type="entry name" value="PROKAR_LIPOPROTEIN"/>
    <property type="match status" value="1"/>
</dbReference>
<dbReference type="GO" id="GO:0043165">
    <property type="term" value="P:Gram-negative-bacterium-type cell outer membrane assembly"/>
    <property type="evidence" value="ECO:0007669"/>
    <property type="project" value="UniProtKB-UniRule"/>
</dbReference>
<comment type="subcellular location">
    <subcellularLocation>
        <location evidence="4">Cell outer membrane</location>
        <topology evidence="4">Lipid-anchor</topology>
    </subcellularLocation>
</comment>
<dbReference type="PANTHER" id="PTHR37482">
    <property type="entry name" value="OUTER MEMBRANE PROTEIN ASSEMBLY FACTOR BAME"/>
    <property type="match status" value="1"/>
</dbReference>
<keyword evidence="4" id="KW-0564">Palmitate</keyword>
<evidence type="ECO:0000259" key="6">
    <source>
        <dbReference type="Pfam" id="PF04355"/>
    </source>
</evidence>
<dbReference type="InterPro" id="IPR026592">
    <property type="entry name" value="BamE"/>
</dbReference>
<dbReference type="InterPro" id="IPR037873">
    <property type="entry name" value="BamE-like"/>
</dbReference>
<dbReference type="Gene3D" id="3.30.1450.10">
    <property type="match status" value="1"/>
</dbReference>
<sequence length="141" mass="15262">MQNLIRTTVLILAVSLITGCSYFGVYKRDIPQGNLITKDMVSQLHLGMSRAQVAYIMGTPLMEAPFSSDQWDYVFYLDEAYGDTVQKRLTLTFQNDQLADIAKSGDMDSNVELNQDDGPGPAVEGAGDSAAPVPQIGPSGI</sequence>
<dbReference type="OrthoDB" id="9808250at2"/>
<comment type="similarity">
    <text evidence="4">Belongs to the BamE family.</text>
</comment>
<evidence type="ECO:0000256" key="1">
    <source>
        <dbReference type="ARBA" id="ARBA00022729"/>
    </source>
</evidence>
<comment type="function">
    <text evidence="4">Part of the outer membrane protein assembly complex, which is involved in assembly and insertion of beta-barrel proteins into the outer membrane.</text>
</comment>
<protein>
    <recommendedName>
        <fullName evidence="4">Outer membrane protein assembly factor BamE</fullName>
    </recommendedName>
</protein>
<name>A0A1Q8SWJ7_9GAMM</name>
<comment type="subunit">
    <text evidence="4">Part of the Bam complex.</text>
</comment>
<reference evidence="7 8" key="1">
    <citation type="submission" date="2016-12" db="EMBL/GenBank/DDBJ databases">
        <title>Draft genome sequences of strains Salinicola socius SMB35, Salinicola sp. MH3R3-1 and Chromohalobacter sp. SMB17 from the Verkhnekamsk potash mining region of Russia.</title>
        <authorList>
            <person name="Mavrodi D.V."/>
            <person name="Olsson B.E."/>
            <person name="Korsakova E.S."/>
            <person name="Pyankova A."/>
            <person name="Mavrodi O.V."/>
            <person name="Plotnikova E.G."/>
        </authorList>
    </citation>
    <scope>NUCLEOTIDE SEQUENCE [LARGE SCALE GENOMIC DNA]</scope>
    <source>
        <strain evidence="7 8">SMB35</strain>
    </source>
</reference>
<dbReference type="RefSeq" id="WP_075568527.1">
    <property type="nucleotide sequence ID" value="NZ_MSDO01000002.1"/>
</dbReference>
<organism evidence="7 8">
    <name type="scientific">Salinicola socius</name>
    <dbReference type="NCBI Taxonomy" id="404433"/>
    <lineage>
        <taxon>Bacteria</taxon>
        <taxon>Pseudomonadati</taxon>
        <taxon>Pseudomonadota</taxon>
        <taxon>Gammaproteobacteria</taxon>
        <taxon>Oceanospirillales</taxon>
        <taxon>Halomonadaceae</taxon>
        <taxon>Salinicola</taxon>
    </lineage>
</organism>
<gene>
    <name evidence="4" type="primary">bamE</name>
    <name evidence="7" type="ORF">BTW07_02225</name>
</gene>
<keyword evidence="2 4" id="KW-0472">Membrane</keyword>
<dbReference type="Pfam" id="PF04355">
    <property type="entry name" value="BamE"/>
    <property type="match status" value="1"/>
</dbReference>
<proteinExistence type="inferred from homology"/>
<dbReference type="InterPro" id="IPR007450">
    <property type="entry name" value="BamE_dom"/>
</dbReference>
<dbReference type="EMBL" id="MSDO01000002">
    <property type="protein sequence ID" value="OLO05783.1"/>
    <property type="molecule type" value="Genomic_DNA"/>
</dbReference>
<keyword evidence="4" id="KW-0449">Lipoprotein</keyword>
<evidence type="ECO:0000256" key="4">
    <source>
        <dbReference type="HAMAP-Rule" id="MF_00925"/>
    </source>
</evidence>
<dbReference type="STRING" id="404433.BTW07_02225"/>
<evidence type="ECO:0000256" key="3">
    <source>
        <dbReference type="ARBA" id="ARBA00023237"/>
    </source>
</evidence>
<dbReference type="Proteomes" id="UP000186878">
    <property type="component" value="Unassembled WGS sequence"/>
</dbReference>
<keyword evidence="8" id="KW-1185">Reference proteome</keyword>
<keyword evidence="1 4" id="KW-0732">Signal</keyword>
<feature type="domain" description="Outer membrane protein assembly factor BamE" evidence="6">
    <location>
        <begin position="33"/>
        <end position="100"/>
    </location>
</feature>
<dbReference type="PANTHER" id="PTHR37482:SF1">
    <property type="entry name" value="OUTER MEMBRANE PROTEIN ASSEMBLY FACTOR BAME"/>
    <property type="match status" value="1"/>
</dbReference>
<evidence type="ECO:0000256" key="5">
    <source>
        <dbReference type="SAM" id="MobiDB-lite"/>
    </source>
</evidence>
<evidence type="ECO:0000256" key="2">
    <source>
        <dbReference type="ARBA" id="ARBA00023136"/>
    </source>
</evidence>
<dbReference type="AlphaFoldDB" id="A0A1Q8SWJ7"/>
<dbReference type="GO" id="GO:0051205">
    <property type="term" value="P:protein insertion into membrane"/>
    <property type="evidence" value="ECO:0007669"/>
    <property type="project" value="UniProtKB-UniRule"/>
</dbReference>
<comment type="caution">
    <text evidence="7">The sequence shown here is derived from an EMBL/GenBank/DDBJ whole genome shotgun (WGS) entry which is preliminary data.</text>
</comment>
<dbReference type="GO" id="GO:0030674">
    <property type="term" value="F:protein-macromolecule adaptor activity"/>
    <property type="evidence" value="ECO:0007669"/>
    <property type="project" value="TreeGrafter"/>
</dbReference>
<evidence type="ECO:0000313" key="7">
    <source>
        <dbReference type="EMBL" id="OLO05783.1"/>
    </source>
</evidence>
<feature type="region of interest" description="Disordered" evidence="5">
    <location>
        <begin position="104"/>
        <end position="141"/>
    </location>
</feature>
<evidence type="ECO:0000313" key="8">
    <source>
        <dbReference type="Proteomes" id="UP000186878"/>
    </source>
</evidence>
<keyword evidence="3 4" id="KW-0998">Cell outer membrane</keyword>